<reference evidence="1 2" key="2">
    <citation type="journal article" date="2017" name="Front. Plant Sci.">
        <title>Gene Classification and Mining of Molecular Markers Useful in Red Clover (Trifolium pratense) Breeding.</title>
        <authorList>
            <person name="Istvanek J."/>
            <person name="Dluhosova J."/>
            <person name="Dluhos P."/>
            <person name="Patkova L."/>
            <person name="Nedelnik J."/>
            <person name="Repkova J."/>
        </authorList>
    </citation>
    <scope>NUCLEOTIDE SEQUENCE [LARGE SCALE GENOMIC DNA]</scope>
    <source>
        <strain evidence="2">cv. Tatra</strain>
        <tissue evidence="1">Young leaves</tissue>
    </source>
</reference>
<dbReference type="Proteomes" id="UP000236291">
    <property type="component" value="Unassembled WGS sequence"/>
</dbReference>
<dbReference type="STRING" id="57577.A0A2K3PCR7"/>
<evidence type="ECO:0000313" key="1">
    <source>
        <dbReference type="EMBL" id="PNY13081.1"/>
    </source>
</evidence>
<dbReference type="EMBL" id="ASHM01005801">
    <property type="protein sequence ID" value="PNY13081.1"/>
    <property type="molecule type" value="Genomic_DNA"/>
</dbReference>
<protein>
    <submittedName>
        <fullName evidence="1">Uncharacterized protein</fullName>
    </submittedName>
</protein>
<proteinExistence type="predicted"/>
<dbReference type="AlphaFoldDB" id="A0A2K3PCR7"/>
<reference evidence="1 2" key="1">
    <citation type="journal article" date="2014" name="Am. J. Bot.">
        <title>Genome assembly and annotation for red clover (Trifolium pratense; Fabaceae).</title>
        <authorList>
            <person name="Istvanek J."/>
            <person name="Jaros M."/>
            <person name="Krenek A."/>
            <person name="Repkova J."/>
        </authorList>
    </citation>
    <scope>NUCLEOTIDE SEQUENCE [LARGE SCALE GENOMIC DNA]</scope>
    <source>
        <strain evidence="2">cv. Tatra</strain>
        <tissue evidence="1">Young leaves</tissue>
    </source>
</reference>
<sequence>MLHKFSLMASYGFPSGLVLQQEFVVMKGCQQLMPKPEIIKCPNLRLNSSDELRMTSKEWFDSNQFVNFDLSALKPMVVDVQDCSELRLEIRMRELRLEIEDYYLYVLSLFAVSKLESRCYLLVAATCPSTVLFSAGVVDQCTEHENTLQHITSETAEAGISGVRKALLSDLMGLQLSGIDIPQLPLPPLVYPNKTFYFSKPLLDIFQDSAFRSKITVHPDGQVTFMGTEIEMKDLLAVVAESYLTERTHKGEKQSMLVPHFNRLIINEVEARSHSSTLDIHSTLTVPLKRPEKVKGKPLQKKNKKVARERDLFKKNYVHACESLLFLMANNRHHRETAILSLKKSGPELSELLTQFSVGIAGTGLAVVLSVICKLACGRVPFCASKVFNTGLGFGLVWLSCGVNKLRDTIVNINKKAGKTGLKDKELIQKVDNSLKEVYFRAAALLVVAVLRLA</sequence>
<comment type="caution">
    <text evidence="1">The sequence shown here is derived from an EMBL/GenBank/DDBJ whole genome shotgun (WGS) entry which is preliminary data.</text>
</comment>
<organism evidence="1 2">
    <name type="scientific">Trifolium pratense</name>
    <name type="common">Red clover</name>
    <dbReference type="NCBI Taxonomy" id="57577"/>
    <lineage>
        <taxon>Eukaryota</taxon>
        <taxon>Viridiplantae</taxon>
        <taxon>Streptophyta</taxon>
        <taxon>Embryophyta</taxon>
        <taxon>Tracheophyta</taxon>
        <taxon>Spermatophyta</taxon>
        <taxon>Magnoliopsida</taxon>
        <taxon>eudicotyledons</taxon>
        <taxon>Gunneridae</taxon>
        <taxon>Pentapetalae</taxon>
        <taxon>rosids</taxon>
        <taxon>fabids</taxon>
        <taxon>Fabales</taxon>
        <taxon>Fabaceae</taxon>
        <taxon>Papilionoideae</taxon>
        <taxon>50 kb inversion clade</taxon>
        <taxon>NPAAA clade</taxon>
        <taxon>Hologalegina</taxon>
        <taxon>IRL clade</taxon>
        <taxon>Trifolieae</taxon>
        <taxon>Trifolium</taxon>
    </lineage>
</organism>
<name>A0A2K3PCR7_TRIPR</name>
<dbReference type="PANTHER" id="PTHR35095">
    <property type="entry name" value="OS05G0143300 PROTEIN"/>
    <property type="match status" value="1"/>
</dbReference>
<gene>
    <name evidence="1" type="ORF">L195_g009728</name>
</gene>
<dbReference type="PANTHER" id="PTHR35095:SF1">
    <property type="entry name" value="OS05G0143300 PROTEIN"/>
    <property type="match status" value="1"/>
</dbReference>
<evidence type="ECO:0000313" key="2">
    <source>
        <dbReference type="Proteomes" id="UP000236291"/>
    </source>
</evidence>
<accession>A0A2K3PCR7</accession>